<dbReference type="PANTHER" id="PTHR34069">
    <property type="entry name" value="3-OXOACYL-[ACYL-CARRIER-PROTEIN] SYNTHASE 3"/>
    <property type="match status" value="1"/>
</dbReference>
<sequence length="357" mass="39048">MGPPAQRHRRHCLRTPRDRCDRRRTGSVLTSPPRRARLFPTLGRSKGTMMSDHEDVGIGSFACAFGDVECEPEKIPDFGALWETVSFGTDFREMGCTTYRKMSGPVEDYVVDAVRRTLRDAGVAAADIDHLVFATSDPTLALLPSDFAGRVLLALGMDDCVPHVMSYQRCCSSLTALRHGQRLLADPEATHVVVVAVDFMPHDRDRVLPYAIFGDAAASCLLARRPGLVRLVSSGIKIDPEGLRGRDTFVSRQDVAERTLSAVLRAGGRQQAKISKVFAANLHKPLTLFNATSVGLRPDTLHFADTLAAYGHCGNADWMINLADYHERFGIQPGQTYMAQSLAPGFYACGLLEGSAQ</sequence>
<accession>A0A6H9YS72</accession>
<protein>
    <submittedName>
        <fullName evidence="1">Uncharacterized protein</fullName>
    </submittedName>
</protein>
<dbReference type="InterPro" id="IPR016039">
    <property type="entry name" value="Thiolase-like"/>
</dbReference>
<keyword evidence="2" id="KW-1185">Reference proteome</keyword>
<reference evidence="1 2" key="1">
    <citation type="submission" date="2019-09" db="EMBL/GenBank/DDBJ databases">
        <title>Actinomadura physcomitrii sp. nov., a novel actinomycete isolated from moss [Physcomitrium sphaericum (Ludw) Fuernr].</title>
        <authorList>
            <person name="Zhuang X."/>
            <person name="Liu C."/>
        </authorList>
    </citation>
    <scope>NUCLEOTIDE SEQUENCE [LARGE SCALE GENOMIC DNA]</scope>
    <source>
        <strain evidence="1 2">HMC1</strain>
    </source>
</reference>
<gene>
    <name evidence="1" type="ORF">F8566_34260</name>
</gene>
<dbReference type="OrthoDB" id="2636646at2"/>
<dbReference type="Gene3D" id="3.40.47.10">
    <property type="match status" value="2"/>
</dbReference>
<proteinExistence type="predicted"/>
<dbReference type="AlphaFoldDB" id="A0A6H9YS72"/>
<dbReference type="Proteomes" id="UP000468735">
    <property type="component" value="Unassembled WGS sequence"/>
</dbReference>
<evidence type="ECO:0000313" key="1">
    <source>
        <dbReference type="EMBL" id="KAB2343775.1"/>
    </source>
</evidence>
<dbReference type="GO" id="GO:0016746">
    <property type="term" value="F:acyltransferase activity"/>
    <property type="evidence" value="ECO:0007669"/>
    <property type="project" value="UniProtKB-KW"/>
</dbReference>
<name>A0A6H9YS72_9ACTN</name>
<dbReference type="GO" id="GO:0044550">
    <property type="term" value="P:secondary metabolite biosynthetic process"/>
    <property type="evidence" value="ECO:0007669"/>
    <property type="project" value="TreeGrafter"/>
</dbReference>
<dbReference type="SUPFAM" id="SSF53901">
    <property type="entry name" value="Thiolase-like"/>
    <property type="match status" value="1"/>
</dbReference>
<comment type="caution">
    <text evidence="1">The sequence shown here is derived from an EMBL/GenBank/DDBJ whole genome shotgun (WGS) entry which is preliminary data.</text>
</comment>
<organism evidence="1 2">
    <name type="scientific">Actinomadura rudentiformis</name>
    <dbReference type="NCBI Taxonomy" id="359158"/>
    <lineage>
        <taxon>Bacteria</taxon>
        <taxon>Bacillati</taxon>
        <taxon>Actinomycetota</taxon>
        <taxon>Actinomycetes</taxon>
        <taxon>Streptosporangiales</taxon>
        <taxon>Thermomonosporaceae</taxon>
        <taxon>Actinomadura</taxon>
    </lineage>
</organism>
<dbReference type="EMBL" id="WBMT01000018">
    <property type="protein sequence ID" value="KAB2343775.1"/>
    <property type="molecule type" value="Genomic_DNA"/>
</dbReference>
<evidence type="ECO:0000313" key="2">
    <source>
        <dbReference type="Proteomes" id="UP000468735"/>
    </source>
</evidence>
<dbReference type="PANTHER" id="PTHR34069:SF2">
    <property type="entry name" value="BETA-KETOACYL-[ACYL-CARRIER-PROTEIN] SYNTHASE III"/>
    <property type="match status" value="1"/>
</dbReference>